<feature type="region of interest" description="Disordered" evidence="1">
    <location>
        <begin position="1"/>
        <end position="32"/>
    </location>
</feature>
<dbReference type="Proteomes" id="UP000675554">
    <property type="component" value="Unassembled WGS sequence"/>
</dbReference>
<dbReference type="Pfam" id="PF02423">
    <property type="entry name" value="OCD_Mu_crystall"/>
    <property type="match status" value="1"/>
</dbReference>
<feature type="compositionally biased region" description="Basic and acidic residues" evidence="1">
    <location>
        <begin position="284"/>
        <end position="298"/>
    </location>
</feature>
<accession>A0A8T4IVF2</accession>
<reference evidence="2" key="1">
    <citation type="submission" date="2021-04" db="EMBL/GenBank/DDBJ databases">
        <title>Sequencing of actinobacteria type strains.</title>
        <authorList>
            <person name="Nguyen G.-S."/>
            <person name="Wentzel A."/>
        </authorList>
    </citation>
    <scope>NUCLEOTIDE SEQUENCE</scope>
    <source>
        <strain evidence="2">DSM 42095</strain>
    </source>
</reference>
<sequence>MDDDHGIHGASGADGVGADGAGEGAREAAPVTRPVFLGDEDVRARLDAPTAVAAVRHALLAHHAGRLHAPPRLHAPVGLVGAPGPGELVFTAGGLEGERALYGFRAYATGHGGGQQIVAVWSAEEGLLGVVHGAELGPRRTGAIGAVAVDALARPDATHLGLIGTGPQAWAQIWAVASVRRLSRVSVYGRRAERANLFAYRIRRALGVDAHPVATPEEAVRGHGIVITATPSEVPVLEAEWVEPGTHVSALGPKSRARHEIPPALVARADAVVTDSRAQAARYGTRDGGDGDGPRDGDGPLVDPAAATELGAVLAGAVPARTGPGQVTLFCSVGLAGTEVAVAATLMG</sequence>
<evidence type="ECO:0000313" key="2">
    <source>
        <dbReference type="EMBL" id="MBR7675420.1"/>
    </source>
</evidence>
<dbReference type="PIRSF" id="PIRSF001439">
    <property type="entry name" value="CryM"/>
    <property type="match status" value="1"/>
</dbReference>
<dbReference type="EMBL" id="JAGSMN010000479">
    <property type="protein sequence ID" value="MBR7675420.1"/>
    <property type="molecule type" value="Genomic_DNA"/>
</dbReference>
<gene>
    <name evidence="2" type="ORF">KDA82_20850</name>
</gene>
<proteinExistence type="predicted"/>
<evidence type="ECO:0000256" key="1">
    <source>
        <dbReference type="SAM" id="MobiDB-lite"/>
    </source>
</evidence>
<dbReference type="PANTHER" id="PTHR13812:SF19">
    <property type="entry name" value="KETIMINE REDUCTASE MU-CRYSTALLIN"/>
    <property type="match status" value="1"/>
</dbReference>
<feature type="compositionally biased region" description="Gly residues" evidence="1">
    <location>
        <begin position="12"/>
        <end position="23"/>
    </location>
</feature>
<feature type="region of interest" description="Disordered" evidence="1">
    <location>
        <begin position="277"/>
        <end position="304"/>
    </location>
</feature>
<protein>
    <submittedName>
        <fullName evidence="2">Ornithine cyclodeaminase family protein</fullName>
    </submittedName>
</protein>
<dbReference type="InterPro" id="IPR023401">
    <property type="entry name" value="ODC_N"/>
</dbReference>
<dbReference type="Gene3D" id="3.30.1780.10">
    <property type="entry name" value="ornithine cyclodeaminase, domain 1"/>
    <property type="match status" value="1"/>
</dbReference>
<dbReference type="Gene3D" id="3.40.50.720">
    <property type="entry name" value="NAD(P)-binding Rossmann-like Domain"/>
    <property type="match status" value="1"/>
</dbReference>
<name>A0A8T4IVF2_9ACTN</name>
<keyword evidence="3" id="KW-1185">Reference proteome</keyword>
<organism evidence="2 3">
    <name type="scientific">Streptomyces daliensis</name>
    <dbReference type="NCBI Taxonomy" id="299421"/>
    <lineage>
        <taxon>Bacteria</taxon>
        <taxon>Bacillati</taxon>
        <taxon>Actinomycetota</taxon>
        <taxon>Actinomycetes</taxon>
        <taxon>Kitasatosporales</taxon>
        <taxon>Streptomycetaceae</taxon>
        <taxon>Streptomyces</taxon>
    </lineage>
</organism>
<dbReference type="InterPro" id="IPR036291">
    <property type="entry name" value="NAD(P)-bd_dom_sf"/>
</dbReference>
<dbReference type="PANTHER" id="PTHR13812">
    <property type="entry name" value="KETIMINE REDUCTASE MU-CRYSTALLIN"/>
    <property type="match status" value="1"/>
</dbReference>
<evidence type="ECO:0000313" key="3">
    <source>
        <dbReference type="Proteomes" id="UP000675554"/>
    </source>
</evidence>
<dbReference type="SUPFAM" id="SSF51735">
    <property type="entry name" value="NAD(P)-binding Rossmann-fold domains"/>
    <property type="match status" value="1"/>
</dbReference>
<dbReference type="InterPro" id="IPR003462">
    <property type="entry name" value="ODC_Mu_crystall"/>
</dbReference>
<dbReference type="GO" id="GO:0005737">
    <property type="term" value="C:cytoplasm"/>
    <property type="evidence" value="ECO:0007669"/>
    <property type="project" value="TreeGrafter"/>
</dbReference>
<dbReference type="AlphaFoldDB" id="A0A8T4IVF2"/>
<comment type="caution">
    <text evidence="2">The sequence shown here is derived from an EMBL/GenBank/DDBJ whole genome shotgun (WGS) entry which is preliminary data.</text>
</comment>